<reference evidence="1" key="1">
    <citation type="journal article" date="2019" name="MBio">
        <title>Virus Genomes from Deep Sea Sediments Expand the Ocean Megavirome and Support Independent Origins of Viral Gigantism.</title>
        <authorList>
            <person name="Backstrom D."/>
            <person name="Yutin N."/>
            <person name="Jorgensen S.L."/>
            <person name="Dharamshi J."/>
            <person name="Homa F."/>
            <person name="Zaremba-Niedwiedzka K."/>
            <person name="Spang A."/>
            <person name="Wolf Y.I."/>
            <person name="Koonin E.V."/>
            <person name="Ettema T.J."/>
        </authorList>
    </citation>
    <scope>NUCLEOTIDE SEQUENCE</scope>
</reference>
<evidence type="ECO:0000313" key="1">
    <source>
        <dbReference type="EMBL" id="QBK85564.1"/>
    </source>
</evidence>
<sequence>MDKRIIHLSRLEITGPLDIHTPMCVLCEVATTHNIKIPPPKCVPREVATTHNIKIPDEYDVHDLQEFIDILNKSDSHQPSVPLPLEERYQWSLVASFVNKFIDWPEEELAEAFETLRIYMIAGALPSVDNFAYGALTPSHTRKLNACCLFRICTSYHLPINFNHSIDQLAQAVKILIMELEQSRRFMTRQMDHMNEDGISHMYLSACHMIVDQQEEEKEEPVDEEMPDFYNDVNKSISLFCNLGETLKRIYPRTIGEAITLAALIFKIDISSSKDPIMEYNNLRKTHSMWVPLDSTMKHALTINPLSYQLDCYFNPVLPYELYNEDELRHLAIEEGYTPNDLRQESAYSLLAGSYLLPTFHHGMFSTIINDKTPITLENVNEINPLKVICYGTRIAGLIALTYQGLADVIKNQRNFSNPIDEDCVAFTKFNIRKLKQLCKIVRAGETQENIKEKENLLEAIQIAELFTKKSNSEARKLYVSFNEGDDNFKSDVLSCLYSLLRLAMCTRGWLEGEYPIKNAPVDNQADVDIKVSEGIVDFEHRCKKLNNEDGSNIILDLPLVKYQHEWQSSTSANDGLTLGDRLKILKDGENDEHGFSSCMRLTSTWLAGSAYRYLIVIGEEKPFVIEDLRDIS</sequence>
<accession>A0A481YSV1</accession>
<protein>
    <submittedName>
        <fullName evidence="1">Uncharacterized protein</fullName>
    </submittedName>
</protein>
<gene>
    <name evidence="1" type="ORF">LCMAC101_01590</name>
</gene>
<name>A0A481YSV1_9VIRU</name>
<organism evidence="1">
    <name type="scientific">Marseillevirus LCMAC101</name>
    <dbReference type="NCBI Taxonomy" id="2506602"/>
    <lineage>
        <taxon>Viruses</taxon>
        <taxon>Varidnaviria</taxon>
        <taxon>Bamfordvirae</taxon>
        <taxon>Nucleocytoviricota</taxon>
        <taxon>Megaviricetes</taxon>
        <taxon>Pimascovirales</taxon>
        <taxon>Pimascovirales incertae sedis</taxon>
        <taxon>Marseilleviridae</taxon>
    </lineage>
</organism>
<proteinExistence type="predicted"/>
<dbReference type="EMBL" id="MK500327">
    <property type="protein sequence ID" value="QBK85564.1"/>
    <property type="molecule type" value="Genomic_DNA"/>
</dbReference>